<dbReference type="InterPro" id="IPR016024">
    <property type="entry name" value="ARM-type_fold"/>
</dbReference>
<dbReference type="GO" id="GO:0042597">
    <property type="term" value="C:periplasmic space"/>
    <property type="evidence" value="ECO:0007669"/>
    <property type="project" value="InterPro"/>
</dbReference>
<feature type="domain" description="Organic solvent tolerance-like N-terminal" evidence="3">
    <location>
        <begin position="46"/>
        <end position="149"/>
    </location>
</feature>
<dbReference type="Gene3D" id="2.60.450.10">
    <property type="entry name" value="Lipopolysaccharide (LPS) transport protein A like domain"/>
    <property type="match status" value="1"/>
</dbReference>
<dbReference type="PANTHER" id="PTHR12697:SF5">
    <property type="entry name" value="DEOXYHYPUSINE HYDROXYLASE"/>
    <property type="match status" value="1"/>
</dbReference>
<evidence type="ECO:0000259" key="3">
    <source>
        <dbReference type="Pfam" id="PF03968"/>
    </source>
</evidence>
<feature type="compositionally biased region" description="Basic and acidic residues" evidence="2">
    <location>
        <begin position="188"/>
        <end position="204"/>
    </location>
</feature>
<comment type="caution">
    <text evidence="4">The sequence shown here is derived from an EMBL/GenBank/DDBJ whole genome shotgun (WGS) entry which is preliminary data.</text>
</comment>
<evidence type="ECO:0000256" key="1">
    <source>
        <dbReference type="ARBA" id="ARBA00045876"/>
    </source>
</evidence>
<dbReference type="PROSITE" id="PS50077">
    <property type="entry name" value="HEAT_REPEAT"/>
    <property type="match status" value="1"/>
</dbReference>
<dbReference type="InterPro" id="IPR014340">
    <property type="entry name" value="LptA"/>
</dbReference>
<dbReference type="Gene3D" id="1.25.10.10">
    <property type="entry name" value="Leucine-rich Repeat Variant"/>
    <property type="match status" value="1"/>
</dbReference>
<sequence>MGRALRVWGMMVGIGLLILSEGWAFDLGPSKNKKEKDKKEERLPIQISSDEMLAYQEIQKFIFTGNVVTKRGDLTIHSDRLESFKDPKGNDVIVASGNVKINQGGRQASAEKAEFYEAERKIILKGHPRVWEKENVIQGTEMTFFIGEEKSIVKGDKDRRVNVTFYPSEDAQKKKGPAATSRPASPGGKEEGGPIEVETGKEGGTHPPSSGEVESLIRTLSDGNLQARRKAAMSLGEMGDKRAVDPLIRVLKDSDHHLRWNAAQALGKLGDKRAVPSLIETLQDDSEMVREDAASALGMLGDKKALVPLTRMAEGDRSDSVRRAAQSALKRIEDRK</sequence>
<dbReference type="NCBIfam" id="TIGR03002">
    <property type="entry name" value="outer_YhbN_LptA"/>
    <property type="match status" value="1"/>
</dbReference>
<protein>
    <submittedName>
        <fullName evidence="4">Lipopolysaccharide transport periplasmic protein LptA</fullName>
    </submittedName>
</protein>
<dbReference type="InterPro" id="IPR004155">
    <property type="entry name" value="PBS_lyase_HEAT"/>
</dbReference>
<comment type="function">
    <text evidence="1">Catalyzes the hydroxylation of the N(6)-(4-aminobutyl)-L-lysine intermediate produced by deoxyhypusine synthase/DHPS on a critical lysine of the eukaryotic translation initiation factor 5A/eIF-5A. This is the second step of the post-translational modification of that lysine into an unusual amino acid residue named hypusine. Hypusination is unique to mature eIF-5A factor and is essential for its function.</text>
</comment>
<dbReference type="EMBL" id="JACPRF010000198">
    <property type="protein sequence ID" value="MBI2876517.1"/>
    <property type="molecule type" value="Genomic_DNA"/>
</dbReference>
<dbReference type="Proteomes" id="UP000769766">
    <property type="component" value="Unassembled WGS sequence"/>
</dbReference>
<accession>A0A932CPV8</accession>
<dbReference type="GO" id="GO:0001530">
    <property type="term" value="F:lipopolysaccharide binding"/>
    <property type="evidence" value="ECO:0007669"/>
    <property type="project" value="InterPro"/>
</dbReference>
<feature type="compositionally biased region" description="Basic and acidic residues" evidence="2">
    <location>
        <begin position="313"/>
        <end position="322"/>
    </location>
</feature>
<dbReference type="SUPFAM" id="SSF48371">
    <property type="entry name" value="ARM repeat"/>
    <property type="match status" value="1"/>
</dbReference>
<reference evidence="4" key="1">
    <citation type="submission" date="2020-07" db="EMBL/GenBank/DDBJ databases">
        <title>Huge and variable diversity of episymbiotic CPR bacteria and DPANN archaea in groundwater ecosystems.</title>
        <authorList>
            <person name="He C.Y."/>
            <person name="Keren R."/>
            <person name="Whittaker M."/>
            <person name="Farag I.F."/>
            <person name="Doudna J."/>
            <person name="Cate J.H.D."/>
            <person name="Banfield J.F."/>
        </authorList>
    </citation>
    <scope>NUCLEOTIDE SEQUENCE</scope>
    <source>
        <strain evidence="4">NC_groundwater_672_Ag_B-0.1um_62_36</strain>
    </source>
</reference>
<name>A0A932CPV8_UNCTE</name>
<dbReference type="InterPro" id="IPR011989">
    <property type="entry name" value="ARM-like"/>
</dbReference>
<proteinExistence type="predicted"/>
<gene>
    <name evidence="4" type="primary">lptA</name>
    <name evidence="4" type="ORF">HYY20_06515</name>
</gene>
<evidence type="ECO:0000256" key="2">
    <source>
        <dbReference type="SAM" id="MobiDB-lite"/>
    </source>
</evidence>
<dbReference type="InterPro" id="IPR021133">
    <property type="entry name" value="HEAT_type_2"/>
</dbReference>
<feature type="region of interest" description="Disordered" evidence="2">
    <location>
        <begin position="313"/>
        <end position="336"/>
    </location>
</feature>
<feature type="region of interest" description="Disordered" evidence="2">
    <location>
        <begin position="166"/>
        <end position="214"/>
    </location>
</feature>
<evidence type="ECO:0000313" key="5">
    <source>
        <dbReference type="Proteomes" id="UP000769766"/>
    </source>
</evidence>
<dbReference type="InterPro" id="IPR005653">
    <property type="entry name" value="OstA-like_N"/>
</dbReference>
<organism evidence="4 5">
    <name type="scientific">Tectimicrobiota bacterium</name>
    <dbReference type="NCBI Taxonomy" id="2528274"/>
    <lineage>
        <taxon>Bacteria</taxon>
        <taxon>Pseudomonadati</taxon>
        <taxon>Nitrospinota/Tectimicrobiota group</taxon>
        <taxon>Candidatus Tectimicrobiota</taxon>
    </lineage>
</organism>
<dbReference type="Pfam" id="PF13646">
    <property type="entry name" value="HEAT_2"/>
    <property type="match status" value="1"/>
</dbReference>
<evidence type="ECO:0000313" key="4">
    <source>
        <dbReference type="EMBL" id="MBI2876517.1"/>
    </source>
</evidence>
<dbReference type="PANTHER" id="PTHR12697">
    <property type="entry name" value="PBS LYASE HEAT-LIKE PROTEIN"/>
    <property type="match status" value="1"/>
</dbReference>
<dbReference type="GO" id="GO:0015920">
    <property type="term" value="P:lipopolysaccharide transport"/>
    <property type="evidence" value="ECO:0007669"/>
    <property type="project" value="InterPro"/>
</dbReference>
<dbReference type="GO" id="GO:0016491">
    <property type="term" value="F:oxidoreductase activity"/>
    <property type="evidence" value="ECO:0007669"/>
    <property type="project" value="TreeGrafter"/>
</dbReference>
<dbReference type="AlphaFoldDB" id="A0A932CPV8"/>
<dbReference type="SMART" id="SM00567">
    <property type="entry name" value="EZ_HEAT"/>
    <property type="match status" value="3"/>
</dbReference>
<dbReference type="Pfam" id="PF03968">
    <property type="entry name" value="LptD_N"/>
    <property type="match status" value="1"/>
</dbReference>